<sequence length="353" mass="40581">MSDDNRALIEQIARLTAQLSHLQSIVYHQQSTNSSLATQDIVNNQLNPVTMMSVNEHNSSKRVLFPMSEEQRKSIEMDNDHNTRIVVCTQKKRRALGVSSSTKIQDKGIPMPNQPKQSKDKQQQSMAYANIQPQSNLSMNNHMNEQQELHISEEAKRFAQTRYHFSPFIIVADRDIRDKLILEDLCKFAKDNHQFNIDIAGYRRTSTTGAHGEYKILLFVKNIETFAFLLDEKIWPQELCGLKYKLICPPIPPQLSAIIPDVPLNINFQEFSDEIRAVYKNVVSVIRLRNSTQQEITAVKLEFNSAMSRKEILDKKRILITGLSLDIVEYLAQAHILICSQCMRIGHFRKNCP</sequence>
<dbReference type="EMBL" id="CAJNOL010007666">
    <property type="protein sequence ID" value="CAF1630361.1"/>
    <property type="molecule type" value="Genomic_DNA"/>
</dbReference>
<comment type="caution">
    <text evidence="4">The sequence shown here is derived from an EMBL/GenBank/DDBJ whole genome shotgun (WGS) entry which is preliminary data.</text>
</comment>
<keyword evidence="7" id="KW-1185">Reference proteome</keyword>
<dbReference type="EMBL" id="CAJNOH010006123">
    <property type="protein sequence ID" value="CAF1422030.1"/>
    <property type="molecule type" value="Genomic_DNA"/>
</dbReference>
<evidence type="ECO:0000256" key="2">
    <source>
        <dbReference type="SAM" id="MobiDB-lite"/>
    </source>
</evidence>
<dbReference type="Proteomes" id="UP000663854">
    <property type="component" value="Unassembled WGS sequence"/>
</dbReference>
<reference evidence="4" key="1">
    <citation type="submission" date="2021-02" db="EMBL/GenBank/DDBJ databases">
        <authorList>
            <person name="Nowell W R."/>
        </authorList>
    </citation>
    <scope>NUCLEOTIDE SEQUENCE</scope>
</reference>
<dbReference type="PROSITE" id="PS50158">
    <property type="entry name" value="ZF_CCHC"/>
    <property type="match status" value="1"/>
</dbReference>
<evidence type="ECO:0000313" key="6">
    <source>
        <dbReference type="Proteomes" id="UP000663854"/>
    </source>
</evidence>
<organism evidence="4 6">
    <name type="scientific">Rotaria sordida</name>
    <dbReference type="NCBI Taxonomy" id="392033"/>
    <lineage>
        <taxon>Eukaryota</taxon>
        <taxon>Metazoa</taxon>
        <taxon>Spiralia</taxon>
        <taxon>Gnathifera</taxon>
        <taxon>Rotifera</taxon>
        <taxon>Eurotatoria</taxon>
        <taxon>Bdelloidea</taxon>
        <taxon>Philodinida</taxon>
        <taxon>Philodinidae</taxon>
        <taxon>Rotaria</taxon>
    </lineage>
</organism>
<evidence type="ECO:0000313" key="7">
    <source>
        <dbReference type="Proteomes" id="UP000663870"/>
    </source>
</evidence>
<evidence type="ECO:0000256" key="1">
    <source>
        <dbReference type="PROSITE-ProRule" id="PRU00047"/>
    </source>
</evidence>
<feature type="domain" description="CCHC-type" evidence="3">
    <location>
        <begin position="339"/>
        <end position="353"/>
    </location>
</feature>
<keyword evidence="1" id="KW-0863">Zinc-finger</keyword>
<keyword evidence="1" id="KW-0862">Zinc</keyword>
<name>A0A815MIH5_9BILA</name>
<evidence type="ECO:0000313" key="5">
    <source>
        <dbReference type="EMBL" id="CAF1630361.1"/>
    </source>
</evidence>
<evidence type="ECO:0000259" key="3">
    <source>
        <dbReference type="PROSITE" id="PS50158"/>
    </source>
</evidence>
<proteinExistence type="predicted"/>
<evidence type="ECO:0000313" key="4">
    <source>
        <dbReference type="EMBL" id="CAF1422030.1"/>
    </source>
</evidence>
<accession>A0A815MIH5</accession>
<dbReference type="Proteomes" id="UP000663870">
    <property type="component" value="Unassembled WGS sequence"/>
</dbReference>
<dbReference type="GO" id="GO:0008270">
    <property type="term" value="F:zinc ion binding"/>
    <property type="evidence" value="ECO:0007669"/>
    <property type="project" value="UniProtKB-KW"/>
</dbReference>
<dbReference type="GO" id="GO:0003676">
    <property type="term" value="F:nucleic acid binding"/>
    <property type="evidence" value="ECO:0007669"/>
    <property type="project" value="InterPro"/>
</dbReference>
<feature type="region of interest" description="Disordered" evidence="2">
    <location>
        <begin position="97"/>
        <end position="125"/>
    </location>
</feature>
<dbReference type="AlphaFoldDB" id="A0A815MIH5"/>
<protein>
    <recommendedName>
        <fullName evidence="3">CCHC-type domain-containing protein</fullName>
    </recommendedName>
</protein>
<keyword evidence="1" id="KW-0479">Metal-binding</keyword>
<dbReference type="InterPro" id="IPR001878">
    <property type="entry name" value="Znf_CCHC"/>
</dbReference>
<gene>
    <name evidence="5" type="ORF">JXQ802_LOCUS51719</name>
    <name evidence="4" type="ORF">PYM288_LOCUS35463</name>
</gene>